<keyword evidence="7" id="KW-0614">Plasmid</keyword>
<dbReference type="Pfam" id="PF04055">
    <property type="entry name" value="Radical_SAM"/>
    <property type="match status" value="1"/>
</dbReference>
<dbReference type="GO" id="GO:0046872">
    <property type="term" value="F:metal ion binding"/>
    <property type="evidence" value="ECO:0007669"/>
    <property type="project" value="UniProtKB-KW"/>
</dbReference>
<evidence type="ECO:0000256" key="5">
    <source>
        <dbReference type="ARBA" id="ARBA00023014"/>
    </source>
</evidence>
<name>A0A0H3ACI6_NITV4</name>
<dbReference type="EMBL" id="CP000528">
    <property type="protein sequence ID" value="ABM30044.1"/>
    <property type="molecule type" value="Genomic_DNA"/>
</dbReference>
<keyword evidence="4" id="KW-0408">Iron</keyword>
<keyword evidence="5" id="KW-0411">Iron-sulfur</keyword>
<dbReference type="SMART" id="SM00729">
    <property type="entry name" value="Elp3"/>
    <property type="match status" value="1"/>
</dbReference>
<gene>
    <name evidence="7" type="ordered locus">Dvul_3033</name>
</gene>
<evidence type="ECO:0000256" key="4">
    <source>
        <dbReference type="ARBA" id="ARBA00023004"/>
    </source>
</evidence>
<sequence>MSSIFSLEGIKALGSDELREIQRGGLPVVIHFEDAGDDFLAYVSDHATEWLGTDAIRTVDARRFMEDKEWKAPMLTSEVLPKTIIVDPARWGDSFADKVAALDMTAFYSSNPVLLDYNDAFEVVFLFSTFYHHTMVSVTDFCNLRCRGCSFHGDDSRYDFAASRGKTERQELKEEDYYLFLDQRKPGDDLLFCGTGELFVSKKAMPYIREAIRRGLHVRILTNGMLVDDKVARELVELGVGAVLFSIDGHTKEIVESIRLGADYDRILANLRNLMRVRDEAGSGMIIGVQSGWFDEVKTRKDEILEFWKEFGIDTFSFFAEQVGWFQCIPMHEDKVMPVKTHACFNSLITPVLMTNGYVAPCTGNYQAEWSSLSSSWMKHISEAPFDEIIRYYRKMRTDPASPYRQRCAMCIGRLSTYVNSEYVSAYAEGYRFSERKSDKEAAFVKFSPQDEKTGFTLKKLWNRLLRR</sequence>
<organism evidence="7 8">
    <name type="scientific">Nitratidesulfovibrio vulgaris (strain DP4)</name>
    <name type="common">Desulfovibrio vulgaris</name>
    <dbReference type="NCBI Taxonomy" id="391774"/>
    <lineage>
        <taxon>Bacteria</taxon>
        <taxon>Pseudomonadati</taxon>
        <taxon>Thermodesulfobacteriota</taxon>
        <taxon>Desulfovibrionia</taxon>
        <taxon>Desulfovibrionales</taxon>
        <taxon>Desulfovibrionaceae</taxon>
        <taxon>Nitratidesulfovibrio</taxon>
    </lineage>
</organism>
<geneLocation type="plasmid" evidence="7 8">
    <name>pDVUL01</name>
</geneLocation>
<dbReference type="SUPFAM" id="SSF102114">
    <property type="entry name" value="Radical SAM enzymes"/>
    <property type="match status" value="1"/>
</dbReference>
<comment type="cofactor">
    <cofactor evidence="1">
        <name>[4Fe-4S] cluster</name>
        <dbReference type="ChEBI" id="CHEBI:49883"/>
    </cofactor>
</comment>
<reference evidence="8" key="1">
    <citation type="journal article" date="2009" name="Environ. Microbiol.">
        <title>Contribution of mobile genetic elements to Desulfovibrio vulgaris genome plasticity.</title>
        <authorList>
            <person name="Walker C.B."/>
            <person name="Stolyar S."/>
            <person name="Chivian D."/>
            <person name="Pinel N."/>
            <person name="Gabster J.A."/>
            <person name="Dehal P.S."/>
            <person name="He Z."/>
            <person name="Yang Z.K."/>
            <person name="Yen H.C."/>
            <person name="Zhou J."/>
            <person name="Wall J.D."/>
            <person name="Hazen T.C."/>
            <person name="Arkin A.P."/>
            <person name="Stahl D.A."/>
        </authorList>
    </citation>
    <scope>NUCLEOTIDE SEQUENCE [LARGE SCALE GENOMIC DNA]</scope>
    <source>
        <strain evidence="8">DP4</strain>
        <plasmid evidence="8">Plasmid pDVUL01</plasmid>
    </source>
</reference>
<dbReference type="KEGG" id="dvl:Dvul_3033"/>
<keyword evidence="2" id="KW-0949">S-adenosyl-L-methionine</keyword>
<dbReference type="InterPro" id="IPR006638">
    <property type="entry name" value="Elp3/MiaA/NifB-like_rSAM"/>
</dbReference>
<dbReference type="GO" id="GO:0003824">
    <property type="term" value="F:catalytic activity"/>
    <property type="evidence" value="ECO:0007669"/>
    <property type="project" value="InterPro"/>
</dbReference>
<dbReference type="RefSeq" id="WP_011787358.1">
    <property type="nucleotide sequence ID" value="NC_008741.1"/>
</dbReference>
<dbReference type="PANTHER" id="PTHR11228">
    <property type="entry name" value="RADICAL SAM DOMAIN PROTEIN"/>
    <property type="match status" value="1"/>
</dbReference>
<dbReference type="GO" id="GO:0051536">
    <property type="term" value="F:iron-sulfur cluster binding"/>
    <property type="evidence" value="ECO:0007669"/>
    <property type="project" value="UniProtKB-KW"/>
</dbReference>
<dbReference type="SFLD" id="SFLDG01067">
    <property type="entry name" value="SPASM/twitch_domain_containing"/>
    <property type="match status" value="1"/>
</dbReference>
<dbReference type="InterPro" id="IPR007197">
    <property type="entry name" value="rSAM"/>
</dbReference>
<dbReference type="CDD" id="cd01335">
    <property type="entry name" value="Radical_SAM"/>
    <property type="match status" value="1"/>
</dbReference>
<feature type="domain" description="Radical SAM core" evidence="6">
    <location>
        <begin position="128"/>
        <end position="358"/>
    </location>
</feature>
<evidence type="ECO:0000256" key="3">
    <source>
        <dbReference type="ARBA" id="ARBA00022723"/>
    </source>
</evidence>
<protein>
    <submittedName>
        <fullName evidence="7">Radical SAM domain protein</fullName>
    </submittedName>
</protein>
<keyword evidence="3" id="KW-0479">Metal-binding</keyword>
<dbReference type="Proteomes" id="UP000009173">
    <property type="component" value="Plasmid pDVUL01"/>
</dbReference>
<dbReference type="InterPro" id="IPR058240">
    <property type="entry name" value="rSAM_sf"/>
</dbReference>
<dbReference type="InterPro" id="IPR013785">
    <property type="entry name" value="Aldolase_TIM"/>
</dbReference>
<dbReference type="Gene3D" id="3.20.20.70">
    <property type="entry name" value="Aldolase class I"/>
    <property type="match status" value="1"/>
</dbReference>
<evidence type="ECO:0000256" key="2">
    <source>
        <dbReference type="ARBA" id="ARBA00022691"/>
    </source>
</evidence>
<proteinExistence type="predicted"/>
<dbReference type="AlphaFoldDB" id="A0A0H3ACI6"/>
<evidence type="ECO:0000256" key="1">
    <source>
        <dbReference type="ARBA" id="ARBA00001966"/>
    </source>
</evidence>
<dbReference type="HOGENOM" id="CLU_583596_0_0_7"/>
<dbReference type="PROSITE" id="PS51918">
    <property type="entry name" value="RADICAL_SAM"/>
    <property type="match status" value="1"/>
</dbReference>
<dbReference type="PANTHER" id="PTHR11228:SF7">
    <property type="entry name" value="PQQA PEPTIDE CYCLASE"/>
    <property type="match status" value="1"/>
</dbReference>
<accession>A0A0H3ACI6</accession>
<evidence type="ECO:0000259" key="6">
    <source>
        <dbReference type="PROSITE" id="PS51918"/>
    </source>
</evidence>
<evidence type="ECO:0000313" key="8">
    <source>
        <dbReference type="Proteomes" id="UP000009173"/>
    </source>
</evidence>
<dbReference type="InterPro" id="IPR050377">
    <property type="entry name" value="Radical_SAM_PqqE_MftC-like"/>
</dbReference>
<dbReference type="SFLD" id="SFLDS00029">
    <property type="entry name" value="Radical_SAM"/>
    <property type="match status" value="1"/>
</dbReference>
<evidence type="ECO:0000313" key="7">
    <source>
        <dbReference type="EMBL" id="ABM30044.1"/>
    </source>
</evidence>